<feature type="transmembrane region" description="Helical" evidence="1">
    <location>
        <begin position="101"/>
        <end position="121"/>
    </location>
</feature>
<keyword evidence="1" id="KW-0472">Membrane</keyword>
<dbReference type="Proteomes" id="UP000316621">
    <property type="component" value="Chromosome 2"/>
</dbReference>
<reference evidence="3 4" key="1">
    <citation type="journal article" date="2018" name="Science">
        <title>The opium poppy genome and morphinan production.</title>
        <authorList>
            <person name="Guo L."/>
            <person name="Winzer T."/>
            <person name="Yang X."/>
            <person name="Li Y."/>
            <person name="Ning Z."/>
            <person name="He Z."/>
            <person name="Teodor R."/>
            <person name="Lu Y."/>
            <person name="Bowser T.A."/>
            <person name="Graham I.A."/>
            <person name="Ye K."/>
        </authorList>
    </citation>
    <scope>NUCLEOTIDE SEQUENCE [LARGE SCALE GENOMIC DNA]</scope>
    <source>
        <strain evidence="4">cv. HN1</strain>
        <tissue evidence="3">Leaves</tissue>
    </source>
</reference>
<organism evidence="3 4">
    <name type="scientific">Papaver somniferum</name>
    <name type="common">Opium poppy</name>
    <dbReference type="NCBI Taxonomy" id="3469"/>
    <lineage>
        <taxon>Eukaryota</taxon>
        <taxon>Viridiplantae</taxon>
        <taxon>Streptophyta</taxon>
        <taxon>Embryophyta</taxon>
        <taxon>Tracheophyta</taxon>
        <taxon>Spermatophyta</taxon>
        <taxon>Magnoliopsida</taxon>
        <taxon>Ranunculales</taxon>
        <taxon>Papaveraceae</taxon>
        <taxon>Papaveroideae</taxon>
        <taxon>Papaver</taxon>
    </lineage>
</organism>
<evidence type="ECO:0000256" key="1">
    <source>
        <dbReference type="SAM" id="Phobius"/>
    </source>
</evidence>
<dbReference type="Gramene" id="RZC51644">
    <property type="protein sequence ID" value="RZC51644"/>
    <property type="gene ID" value="C5167_020066"/>
</dbReference>
<evidence type="ECO:0008006" key="5">
    <source>
        <dbReference type="Google" id="ProtNLM"/>
    </source>
</evidence>
<sequence length="122" mass="13136">MGFVRKIVLILAVALCVVSSTAEFYNGTTDEQINGFAFAPAPFSIIPVDPSTEILVNWTATLTNLTCYRIVGTEETVCRVTTSAEFHNITSGEFVSGPKSAGAPLPVPAMFLVFVIFIVQFV</sequence>
<accession>A0A4Y7IRY8</accession>
<dbReference type="OrthoDB" id="10401760at2759"/>
<evidence type="ECO:0000313" key="4">
    <source>
        <dbReference type="Proteomes" id="UP000316621"/>
    </source>
</evidence>
<evidence type="ECO:0000313" key="3">
    <source>
        <dbReference type="EMBL" id="RZC51644.1"/>
    </source>
</evidence>
<name>A0A4Y7IRY8_PAPSO</name>
<feature type="chain" id="PRO_5021421288" description="Plastocyanin-like domain-containing protein" evidence="2">
    <location>
        <begin position="23"/>
        <end position="122"/>
    </location>
</feature>
<dbReference type="EMBL" id="CM010716">
    <property type="protein sequence ID" value="RZC51644.1"/>
    <property type="molecule type" value="Genomic_DNA"/>
</dbReference>
<keyword evidence="2" id="KW-0732">Signal</keyword>
<keyword evidence="1" id="KW-0812">Transmembrane</keyword>
<gene>
    <name evidence="3" type="ORF">C5167_020066</name>
</gene>
<dbReference type="AlphaFoldDB" id="A0A4Y7IRY8"/>
<keyword evidence="1" id="KW-1133">Transmembrane helix</keyword>
<feature type="signal peptide" evidence="2">
    <location>
        <begin position="1"/>
        <end position="22"/>
    </location>
</feature>
<evidence type="ECO:0000256" key="2">
    <source>
        <dbReference type="SAM" id="SignalP"/>
    </source>
</evidence>
<proteinExistence type="predicted"/>
<protein>
    <recommendedName>
        <fullName evidence="5">Plastocyanin-like domain-containing protein</fullName>
    </recommendedName>
</protein>
<keyword evidence="4" id="KW-1185">Reference proteome</keyword>